<dbReference type="EMBL" id="BAAAPM010000011">
    <property type="protein sequence ID" value="GAA1741854.1"/>
    <property type="molecule type" value="Genomic_DNA"/>
</dbReference>
<reference evidence="3 4" key="1">
    <citation type="journal article" date="2019" name="Int. J. Syst. Evol. Microbiol.">
        <title>The Global Catalogue of Microorganisms (GCM) 10K type strain sequencing project: providing services to taxonomists for standard genome sequencing and annotation.</title>
        <authorList>
            <consortium name="The Broad Institute Genomics Platform"/>
            <consortium name="The Broad Institute Genome Sequencing Center for Infectious Disease"/>
            <person name="Wu L."/>
            <person name="Ma J."/>
        </authorList>
    </citation>
    <scope>NUCLEOTIDE SEQUENCE [LARGE SCALE GENOMIC DNA]</scope>
    <source>
        <strain evidence="3 4">JCM 15589</strain>
    </source>
</reference>
<feature type="compositionally biased region" description="Low complexity" evidence="1">
    <location>
        <begin position="159"/>
        <end position="186"/>
    </location>
</feature>
<evidence type="ECO:0000256" key="2">
    <source>
        <dbReference type="SAM" id="Phobius"/>
    </source>
</evidence>
<dbReference type="InterPro" id="IPR023393">
    <property type="entry name" value="START-like_dom_sf"/>
</dbReference>
<evidence type="ECO:0000313" key="4">
    <source>
        <dbReference type="Proteomes" id="UP001501138"/>
    </source>
</evidence>
<gene>
    <name evidence="3" type="ORF">GCM10009809_41720</name>
</gene>
<evidence type="ECO:0000256" key="1">
    <source>
        <dbReference type="SAM" id="MobiDB-lite"/>
    </source>
</evidence>
<dbReference type="CDD" id="cd07823">
    <property type="entry name" value="SRPBCC_5"/>
    <property type="match status" value="1"/>
</dbReference>
<dbReference type="InterPro" id="IPR010419">
    <property type="entry name" value="CO_DH_gsu"/>
</dbReference>
<dbReference type="PANTHER" id="PTHR38588:SF1">
    <property type="entry name" value="BLL0334 PROTEIN"/>
    <property type="match status" value="1"/>
</dbReference>
<dbReference type="Pfam" id="PF06240">
    <property type="entry name" value="COXG"/>
    <property type="match status" value="1"/>
</dbReference>
<keyword evidence="4" id="KW-1185">Reference proteome</keyword>
<dbReference type="RefSeq" id="WP_344250897.1">
    <property type="nucleotide sequence ID" value="NZ_BAAAPM010000011.1"/>
</dbReference>
<dbReference type="PANTHER" id="PTHR38588">
    <property type="entry name" value="BLL0334 PROTEIN"/>
    <property type="match status" value="1"/>
</dbReference>
<feature type="transmembrane region" description="Helical" evidence="2">
    <location>
        <begin position="225"/>
        <end position="245"/>
    </location>
</feature>
<keyword evidence="2" id="KW-1133">Transmembrane helix</keyword>
<sequence>MQLEHSFRVPVGVDEAWSTLTDVERVVPCMPGATLERVEGDELAGTVKVKVGPISLTYSGTGRWLERDADAHRAQMRAQGKDARGNGTAAATVTMSLHPGADPSTTDVRVETDLDITGRPAQFGRGVMVDVGNKLIGRFADCLAGQLTVVAPDPEVEPADTTAPAAGPDAATEAGPVAATAAAPVEPEVRPADERRVEPAGTAKHVPPWPAAEPVDLVGAAGPALVRRLVPVAAAAVVVLVVVLCRRARRTRDDPACAG</sequence>
<protein>
    <recommendedName>
        <fullName evidence="5">Carbon monoxide dehydrogenase subunit G</fullName>
    </recommendedName>
</protein>
<dbReference type="Proteomes" id="UP001501138">
    <property type="component" value="Unassembled WGS sequence"/>
</dbReference>
<dbReference type="SUPFAM" id="SSF55961">
    <property type="entry name" value="Bet v1-like"/>
    <property type="match status" value="1"/>
</dbReference>
<keyword evidence="2" id="KW-0812">Transmembrane</keyword>
<organism evidence="3 4">
    <name type="scientific">Isoptericola hypogeus</name>
    <dbReference type="NCBI Taxonomy" id="300179"/>
    <lineage>
        <taxon>Bacteria</taxon>
        <taxon>Bacillati</taxon>
        <taxon>Actinomycetota</taxon>
        <taxon>Actinomycetes</taxon>
        <taxon>Micrococcales</taxon>
        <taxon>Promicromonosporaceae</taxon>
        <taxon>Isoptericola</taxon>
    </lineage>
</organism>
<proteinExistence type="predicted"/>
<accession>A0ABN2JXQ9</accession>
<evidence type="ECO:0008006" key="5">
    <source>
        <dbReference type="Google" id="ProtNLM"/>
    </source>
</evidence>
<dbReference type="Gene3D" id="3.30.530.20">
    <property type="match status" value="1"/>
</dbReference>
<feature type="region of interest" description="Disordered" evidence="1">
    <location>
        <begin position="154"/>
        <end position="192"/>
    </location>
</feature>
<comment type="caution">
    <text evidence="3">The sequence shown here is derived from an EMBL/GenBank/DDBJ whole genome shotgun (WGS) entry which is preliminary data.</text>
</comment>
<name>A0ABN2JXQ9_9MICO</name>
<evidence type="ECO:0000313" key="3">
    <source>
        <dbReference type="EMBL" id="GAA1741854.1"/>
    </source>
</evidence>
<keyword evidence="2" id="KW-0472">Membrane</keyword>